<accession>A0AA36DN31</accession>
<dbReference type="GO" id="GO:0008289">
    <property type="term" value="F:lipid binding"/>
    <property type="evidence" value="ECO:0007669"/>
    <property type="project" value="InterPro"/>
</dbReference>
<sequence length="161" mass="18597">MTLTISPKAWMLLKKNAYLIENAVRSIPFPEINEKSGAFRVYADEIHFKKLSIINDVSFMDGNGLRLYLGGVVYNIGARIKVKHTLAQATERFEFYSYNANMLITLGWNDFNFVPSTSVNLNLKIDWPKAWYYRVLPSSLKNKIRNMINNQGEKIIRDQVS</sequence>
<comment type="caution">
    <text evidence="1">The sequence shown here is derived from an EMBL/GenBank/DDBJ whole genome shotgun (WGS) entry which is preliminary data.</text>
</comment>
<dbReference type="InterPro" id="IPR017943">
    <property type="entry name" value="Bactericidal_perm-incr_a/b_dom"/>
</dbReference>
<feature type="non-terminal residue" evidence="1">
    <location>
        <position position="1"/>
    </location>
</feature>
<organism evidence="1 2">
    <name type="scientific">Cylicocyclus nassatus</name>
    <name type="common">Nematode worm</name>
    <dbReference type="NCBI Taxonomy" id="53992"/>
    <lineage>
        <taxon>Eukaryota</taxon>
        <taxon>Metazoa</taxon>
        <taxon>Ecdysozoa</taxon>
        <taxon>Nematoda</taxon>
        <taxon>Chromadorea</taxon>
        <taxon>Rhabditida</taxon>
        <taxon>Rhabditina</taxon>
        <taxon>Rhabditomorpha</taxon>
        <taxon>Strongyloidea</taxon>
        <taxon>Strongylidae</taxon>
        <taxon>Cylicocyclus</taxon>
    </lineage>
</organism>
<dbReference type="Gene3D" id="3.15.10.10">
    <property type="entry name" value="Bactericidal permeability-increasing protein, domain 1"/>
    <property type="match status" value="1"/>
</dbReference>
<gene>
    <name evidence="1" type="ORF">CYNAS_LOCUS2694</name>
</gene>
<dbReference type="AlphaFoldDB" id="A0AA36DN31"/>
<proteinExistence type="predicted"/>
<protein>
    <submittedName>
        <fullName evidence="1">Uncharacterized protein</fullName>
    </submittedName>
</protein>
<dbReference type="SUPFAM" id="SSF55394">
    <property type="entry name" value="Bactericidal permeability-increasing protein, BPI"/>
    <property type="match status" value="1"/>
</dbReference>
<evidence type="ECO:0000313" key="2">
    <source>
        <dbReference type="Proteomes" id="UP001176961"/>
    </source>
</evidence>
<name>A0AA36DN31_CYLNA</name>
<dbReference type="EMBL" id="CATQJL010000001">
    <property type="protein sequence ID" value="CAJ0590711.1"/>
    <property type="molecule type" value="Genomic_DNA"/>
</dbReference>
<reference evidence="1" key="1">
    <citation type="submission" date="2023-07" db="EMBL/GenBank/DDBJ databases">
        <authorList>
            <consortium name="CYATHOMIX"/>
        </authorList>
    </citation>
    <scope>NUCLEOTIDE SEQUENCE</scope>
    <source>
        <strain evidence="1">N/A</strain>
    </source>
</reference>
<evidence type="ECO:0000313" key="1">
    <source>
        <dbReference type="EMBL" id="CAJ0590711.1"/>
    </source>
</evidence>
<keyword evidence="2" id="KW-1185">Reference proteome</keyword>
<dbReference type="Proteomes" id="UP001176961">
    <property type="component" value="Unassembled WGS sequence"/>
</dbReference>